<keyword evidence="3" id="KW-0804">Transcription</keyword>
<evidence type="ECO:0000256" key="1">
    <source>
        <dbReference type="ARBA" id="ARBA00023015"/>
    </source>
</evidence>
<dbReference type="GO" id="GO:0003700">
    <property type="term" value="F:DNA-binding transcription factor activity"/>
    <property type="evidence" value="ECO:0007669"/>
    <property type="project" value="TreeGrafter"/>
</dbReference>
<dbReference type="SMART" id="SM00346">
    <property type="entry name" value="HTH_ICLR"/>
    <property type="match status" value="1"/>
</dbReference>
<dbReference type="AlphaFoldDB" id="M0M6L0"/>
<dbReference type="InterPro" id="IPR014757">
    <property type="entry name" value="Tscrpt_reg_IclR_C"/>
</dbReference>
<dbReference type="InterPro" id="IPR036390">
    <property type="entry name" value="WH_DNA-bd_sf"/>
</dbReference>
<dbReference type="PATRIC" id="fig|1227454.3.peg.1321"/>
<dbReference type="GO" id="GO:0003677">
    <property type="term" value="F:DNA binding"/>
    <property type="evidence" value="ECO:0007669"/>
    <property type="project" value="UniProtKB-KW"/>
</dbReference>
<dbReference type="GO" id="GO:0045892">
    <property type="term" value="P:negative regulation of DNA-templated transcription"/>
    <property type="evidence" value="ECO:0007669"/>
    <property type="project" value="TreeGrafter"/>
</dbReference>
<dbReference type="InterPro" id="IPR005471">
    <property type="entry name" value="Tscrpt_reg_IclR_N"/>
</dbReference>
<reference evidence="6 7" key="1">
    <citation type="journal article" date="2014" name="PLoS Genet.">
        <title>Phylogenetically driven sequencing of extremely halophilic archaea reveals strategies for static and dynamic osmo-response.</title>
        <authorList>
            <person name="Becker E.A."/>
            <person name="Seitzer P.M."/>
            <person name="Tritt A."/>
            <person name="Larsen D."/>
            <person name="Krusor M."/>
            <person name="Yao A.I."/>
            <person name="Wu D."/>
            <person name="Madern D."/>
            <person name="Eisen J.A."/>
            <person name="Darling A.E."/>
            <person name="Facciotti M.T."/>
        </authorList>
    </citation>
    <scope>NUCLEOTIDE SEQUENCE [LARGE SCALE GENOMIC DNA]</scope>
    <source>
        <strain evidence="6 7">JCM 10879</strain>
    </source>
</reference>
<evidence type="ECO:0000313" key="6">
    <source>
        <dbReference type="EMBL" id="EMA41013.1"/>
    </source>
</evidence>
<dbReference type="RefSeq" id="WP_006672262.1">
    <property type="nucleotide sequence ID" value="NZ_AOMA01000069.1"/>
</dbReference>
<dbReference type="InterPro" id="IPR029016">
    <property type="entry name" value="GAF-like_dom_sf"/>
</dbReference>
<organism evidence="6 7">
    <name type="scientific">Halobiforma nitratireducens JCM 10879</name>
    <dbReference type="NCBI Taxonomy" id="1227454"/>
    <lineage>
        <taxon>Archaea</taxon>
        <taxon>Methanobacteriati</taxon>
        <taxon>Methanobacteriota</taxon>
        <taxon>Stenosarchaea group</taxon>
        <taxon>Halobacteria</taxon>
        <taxon>Halobacteriales</taxon>
        <taxon>Natrialbaceae</taxon>
        <taxon>Halobiforma</taxon>
    </lineage>
</organism>
<dbReference type="PROSITE" id="PS51078">
    <property type="entry name" value="ICLR_ED"/>
    <property type="match status" value="1"/>
</dbReference>
<feature type="domain" description="IclR-ED" evidence="5">
    <location>
        <begin position="64"/>
        <end position="254"/>
    </location>
</feature>
<dbReference type="Gene3D" id="3.30.450.40">
    <property type="match status" value="1"/>
</dbReference>
<dbReference type="Pfam" id="PF01614">
    <property type="entry name" value="IclR_C"/>
    <property type="match status" value="1"/>
</dbReference>
<dbReference type="PANTHER" id="PTHR30136">
    <property type="entry name" value="HELIX-TURN-HELIX TRANSCRIPTIONAL REGULATOR, ICLR FAMILY"/>
    <property type="match status" value="1"/>
</dbReference>
<sequence>MGSNSDEGAGIKATETTFAIVETLADLERARLTEIADAVGIANSTASDHLRTLREHGYVVADDEGYRLGLAFMDTGTRAKRYYRDLLEAADPVLEQLVEETNETVNLVAEENGEGVYVDRRVGERGVPTDSWVGRRKPLHTISAGKAILAELSEQRRDDILDHGLAAPAERTITDRAELEAELASVRDDGVAFNDRESHGRIRAVGSPIVLEDEVDAAVSVAGPAKRLTDDYFREEIPSLLQGAVNEIELKLTYR</sequence>
<protein>
    <submittedName>
        <fullName evidence="6">IclR family transcriptional regulator</fullName>
    </submittedName>
</protein>
<dbReference type="eggNOG" id="arCOG02798">
    <property type="taxonomic scope" value="Archaea"/>
</dbReference>
<accession>M0M6L0</accession>
<dbReference type="STRING" id="1227454.C446_06580"/>
<feature type="domain" description="HTH iclR-type" evidence="4">
    <location>
        <begin position="11"/>
        <end position="70"/>
    </location>
</feature>
<dbReference type="SUPFAM" id="SSF46785">
    <property type="entry name" value="Winged helix' DNA-binding domain"/>
    <property type="match status" value="1"/>
</dbReference>
<dbReference type="Gene3D" id="1.10.10.10">
    <property type="entry name" value="Winged helix-like DNA-binding domain superfamily/Winged helix DNA-binding domain"/>
    <property type="match status" value="1"/>
</dbReference>
<dbReference type="InterPro" id="IPR036388">
    <property type="entry name" value="WH-like_DNA-bd_sf"/>
</dbReference>
<dbReference type="Proteomes" id="UP000011607">
    <property type="component" value="Unassembled WGS sequence"/>
</dbReference>
<dbReference type="PANTHER" id="PTHR30136:SF35">
    <property type="entry name" value="HTH-TYPE TRANSCRIPTIONAL REGULATOR RV1719"/>
    <property type="match status" value="1"/>
</dbReference>
<proteinExistence type="predicted"/>
<name>M0M6L0_9EURY</name>
<dbReference type="PROSITE" id="PS51077">
    <property type="entry name" value="HTH_ICLR"/>
    <property type="match status" value="1"/>
</dbReference>
<gene>
    <name evidence="6" type="ORF">C446_06580</name>
</gene>
<dbReference type="OrthoDB" id="14763at2157"/>
<keyword evidence="1" id="KW-0805">Transcription regulation</keyword>
<evidence type="ECO:0000259" key="5">
    <source>
        <dbReference type="PROSITE" id="PS51078"/>
    </source>
</evidence>
<evidence type="ECO:0000313" key="7">
    <source>
        <dbReference type="Proteomes" id="UP000011607"/>
    </source>
</evidence>
<evidence type="ECO:0000256" key="3">
    <source>
        <dbReference type="ARBA" id="ARBA00023163"/>
    </source>
</evidence>
<dbReference type="InterPro" id="IPR011991">
    <property type="entry name" value="ArsR-like_HTH"/>
</dbReference>
<comment type="caution">
    <text evidence="6">The sequence shown here is derived from an EMBL/GenBank/DDBJ whole genome shotgun (WGS) entry which is preliminary data.</text>
</comment>
<keyword evidence="7" id="KW-1185">Reference proteome</keyword>
<dbReference type="Pfam" id="PF09339">
    <property type="entry name" value="HTH_IclR"/>
    <property type="match status" value="1"/>
</dbReference>
<dbReference type="InterPro" id="IPR050707">
    <property type="entry name" value="HTH_MetabolicPath_Reg"/>
</dbReference>
<dbReference type="SUPFAM" id="SSF55781">
    <property type="entry name" value="GAF domain-like"/>
    <property type="match status" value="1"/>
</dbReference>
<dbReference type="CDD" id="cd00090">
    <property type="entry name" value="HTH_ARSR"/>
    <property type="match status" value="1"/>
</dbReference>
<keyword evidence="2" id="KW-0238">DNA-binding</keyword>
<dbReference type="EMBL" id="AOMA01000069">
    <property type="protein sequence ID" value="EMA41013.1"/>
    <property type="molecule type" value="Genomic_DNA"/>
</dbReference>
<evidence type="ECO:0000259" key="4">
    <source>
        <dbReference type="PROSITE" id="PS51077"/>
    </source>
</evidence>
<evidence type="ECO:0000256" key="2">
    <source>
        <dbReference type="ARBA" id="ARBA00023125"/>
    </source>
</evidence>